<accession>A0A2A5RPK1</accession>
<evidence type="ECO:0000313" key="2">
    <source>
        <dbReference type="EMBL" id="PCS01373.1"/>
    </source>
</evidence>
<dbReference type="Proteomes" id="UP000218181">
    <property type="component" value="Unassembled WGS sequence"/>
</dbReference>
<reference evidence="2 3" key="1">
    <citation type="submission" date="2014-12" db="EMBL/GenBank/DDBJ databases">
        <title>Draft genome sequences of 10 type strains of Lactococcus.</title>
        <authorList>
            <person name="Sun Z."/>
            <person name="Zhong Z."/>
            <person name="Liu W."/>
            <person name="Zhang W."/>
            <person name="Zhang H."/>
        </authorList>
    </citation>
    <scope>NUCLEOTIDE SEQUENCE [LARGE SCALE GENOMIC DNA]</scope>
    <source>
        <strain evidence="2 3">JCM 16395</strain>
    </source>
</reference>
<dbReference type="EMBL" id="JXJU01000001">
    <property type="protein sequence ID" value="PCS01373.1"/>
    <property type="molecule type" value="Genomic_DNA"/>
</dbReference>
<keyword evidence="3" id="KW-1185">Reference proteome</keyword>
<proteinExistence type="predicted"/>
<gene>
    <name evidence="2" type="ORF">RT41_GL000137</name>
</gene>
<keyword evidence="1" id="KW-0812">Transmembrane</keyword>
<comment type="caution">
    <text evidence="2">The sequence shown here is derived from an EMBL/GenBank/DDBJ whole genome shotgun (WGS) entry which is preliminary data.</text>
</comment>
<sequence length="131" mass="14428">MKKSKIAALIGSILFTFIALGTITILIVGWILAKAGQLDIGNITTNELLIAMLIAGALFILLLTLNWIGFAKLKQSKKWSKYFLGIGVFYLLASMFNGIGLIVTLPVSICFILAYVFRRQESKDEEINDGN</sequence>
<feature type="transmembrane region" description="Helical" evidence="1">
    <location>
        <begin position="48"/>
        <end position="70"/>
    </location>
</feature>
<protein>
    <recommendedName>
        <fullName evidence="4">DUF4064 domain-containing protein</fullName>
    </recommendedName>
</protein>
<keyword evidence="1" id="KW-0472">Membrane</keyword>
<dbReference type="AlphaFoldDB" id="A0A2A5RPK1"/>
<keyword evidence="1" id="KW-1133">Transmembrane helix</keyword>
<name>A0A2A5RPK1_9LACT</name>
<evidence type="ECO:0008006" key="4">
    <source>
        <dbReference type="Google" id="ProtNLM"/>
    </source>
</evidence>
<evidence type="ECO:0000256" key="1">
    <source>
        <dbReference type="SAM" id="Phobius"/>
    </source>
</evidence>
<feature type="transmembrane region" description="Helical" evidence="1">
    <location>
        <begin position="82"/>
        <end position="115"/>
    </location>
</feature>
<dbReference type="RefSeq" id="WP_096816849.1">
    <property type="nucleotide sequence ID" value="NZ_JXJU01000001.1"/>
</dbReference>
<evidence type="ECO:0000313" key="3">
    <source>
        <dbReference type="Proteomes" id="UP000218181"/>
    </source>
</evidence>
<feature type="transmembrane region" description="Helical" evidence="1">
    <location>
        <begin position="7"/>
        <end position="33"/>
    </location>
</feature>
<organism evidence="2 3">
    <name type="scientific">Lactococcus fujiensis JCM 16395</name>
    <dbReference type="NCBI Taxonomy" id="1291764"/>
    <lineage>
        <taxon>Bacteria</taxon>
        <taxon>Bacillati</taxon>
        <taxon>Bacillota</taxon>
        <taxon>Bacilli</taxon>
        <taxon>Lactobacillales</taxon>
        <taxon>Streptococcaceae</taxon>
        <taxon>Lactococcus</taxon>
    </lineage>
</organism>
<dbReference type="OrthoDB" id="2243591at2"/>